<sequence>MIERYDCWPKKITLGYSCTIYQYFCNRLSCIVGENRGSLGMIKKKLRFILAQNTSVQSRDMYFLLKKTGGLMHSLKKLAMIRQFVYPIAQKQIYQIYIYHRTPLYLPFDDSPYSYTLQNAIIFRYTFQRGFDQMELRLILRTYRAHIIAMIR</sequence>
<organism evidence="1 2">
    <name type="scientific">Vespula maculifrons</name>
    <name type="common">Eastern yellow jacket</name>
    <name type="synonym">Wasp</name>
    <dbReference type="NCBI Taxonomy" id="7453"/>
    <lineage>
        <taxon>Eukaryota</taxon>
        <taxon>Metazoa</taxon>
        <taxon>Ecdysozoa</taxon>
        <taxon>Arthropoda</taxon>
        <taxon>Hexapoda</taxon>
        <taxon>Insecta</taxon>
        <taxon>Pterygota</taxon>
        <taxon>Neoptera</taxon>
        <taxon>Endopterygota</taxon>
        <taxon>Hymenoptera</taxon>
        <taxon>Apocrita</taxon>
        <taxon>Aculeata</taxon>
        <taxon>Vespoidea</taxon>
        <taxon>Vespidae</taxon>
        <taxon>Vespinae</taxon>
        <taxon>Vespula</taxon>
    </lineage>
</organism>
<keyword evidence="2" id="KW-1185">Reference proteome</keyword>
<gene>
    <name evidence="1" type="ORF">V1477_005827</name>
</gene>
<comment type="caution">
    <text evidence="1">The sequence shown here is derived from an EMBL/GenBank/DDBJ whole genome shotgun (WGS) entry which is preliminary data.</text>
</comment>
<evidence type="ECO:0000313" key="2">
    <source>
        <dbReference type="Proteomes" id="UP001607303"/>
    </source>
</evidence>
<name>A0ABD2CM60_VESMC</name>
<dbReference type="AlphaFoldDB" id="A0ABD2CM60"/>
<dbReference type="Proteomes" id="UP001607303">
    <property type="component" value="Unassembled WGS sequence"/>
</dbReference>
<accession>A0ABD2CM60</accession>
<evidence type="ECO:0000313" key="1">
    <source>
        <dbReference type="EMBL" id="KAL2745909.1"/>
    </source>
</evidence>
<proteinExistence type="predicted"/>
<reference evidence="1 2" key="1">
    <citation type="journal article" date="2024" name="Ann. Entomol. Soc. Am.">
        <title>Genomic analyses of the southern and eastern yellowjacket wasps (Hymenoptera: Vespidae) reveal evolutionary signatures of social life.</title>
        <authorList>
            <person name="Catto M.A."/>
            <person name="Caine P.B."/>
            <person name="Orr S.E."/>
            <person name="Hunt B.G."/>
            <person name="Goodisman M.A.D."/>
        </authorList>
    </citation>
    <scope>NUCLEOTIDE SEQUENCE [LARGE SCALE GENOMIC DNA]</scope>
    <source>
        <strain evidence="1">232</strain>
        <tissue evidence="1">Head and thorax</tissue>
    </source>
</reference>
<dbReference type="EMBL" id="JAYRBN010000039">
    <property type="protein sequence ID" value="KAL2745909.1"/>
    <property type="molecule type" value="Genomic_DNA"/>
</dbReference>
<protein>
    <submittedName>
        <fullName evidence="1">Uncharacterized protein</fullName>
    </submittedName>
</protein>